<keyword evidence="7 16" id="KW-0808">Transferase</keyword>
<evidence type="ECO:0000313" key="17">
    <source>
        <dbReference type="Proteomes" id="UP000799421"/>
    </source>
</evidence>
<keyword evidence="8 15" id="KW-0812">Transmembrane</keyword>
<name>A0A6A7CAW8_9PEZI</name>
<comment type="catalytic activity">
    <reaction evidence="14">
        <text>an alpha-D-Glc-(1-&gt;3)-alpha-D-Glc-(1-&gt;3)-alpha-D-Man-(1-&gt;2)-alpha-D-Man-(1-&gt;2)-alpha-D-Man-(1-&gt;3)-[alpha-D-Man-(1-&gt;2)-alpha-D-Man-(1-&gt;3)-[alpha-D-Man-(1-&gt;2)-alpha-D-Man-(1-&gt;6)]-alpha-D-Man-(1-&gt;6)]-beta-D-Man-(1-&gt;4)-beta-D-GlcNAc-(1-&gt;4)-alpha-D-GlcNAc-diphospho-di-trans,poly-cis-dolichol + a di-trans,poly-cis-dolichyl beta-D-glucosyl phosphate = a alpha-D-Glc-(1-&gt;2)-alpha-D-Glc-(1-&gt;3)-alpha-D-Glc-(1-&gt;3)-alpha-D-Man-(1-&gt;2)-alpha-D-Man-(1-&gt;2)-alpha-D-Man-(1-&gt;3)-[alpha-D-Man-(1-&gt;2)-alpha-D-Man-(1-&gt;3)-[alpha-D-Man-(1-&gt;2)-alpha-D-Man-(1-&gt;6)]-alpha-D-Man-(1-&gt;6)]-beta-D-Man-(1-&gt;4)-beta-D-GlcNAc-(1-&gt;4)-alpha-D-GlcNAc-diphospho-di-trans,poly-cis-dolichol + a di-trans,poly-cis-dolichyl phosphate + H(+)</text>
        <dbReference type="Rhea" id="RHEA:29543"/>
        <dbReference type="Rhea" id="RHEA-COMP:19498"/>
        <dbReference type="Rhea" id="RHEA-COMP:19502"/>
        <dbReference type="Rhea" id="RHEA-COMP:19512"/>
        <dbReference type="Rhea" id="RHEA-COMP:19522"/>
        <dbReference type="ChEBI" id="CHEBI:15378"/>
        <dbReference type="ChEBI" id="CHEBI:57525"/>
        <dbReference type="ChEBI" id="CHEBI:57683"/>
        <dbReference type="ChEBI" id="CHEBI:132522"/>
        <dbReference type="ChEBI" id="CHEBI:132523"/>
        <dbReference type="EC" id="2.4.1.256"/>
    </reaction>
    <physiologicalReaction direction="left-to-right" evidence="14">
        <dbReference type="Rhea" id="RHEA:29544"/>
    </physiologicalReaction>
</comment>
<dbReference type="OrthoDB" id="4769at2759"/>
<evidence type="ECO:0000256" key="1">
    <source>
        <dbReference type="ARBA" id="ARBA00004477"/>
    </source>
</evidence>
<dbReference type="Pfam" id="PF04922">
    <property type="entry name" value="DIE2_ALG10"/>
    <property type="match status" value="1"/>
</dbReference>
<dbReference type="InterPro" id="IPR016900">
    <property type="entry name" value="Alg10"/>
</dbReference>
<dbReference type="PANTHER" id="PTHR12989:SF10">
    <property type="entry name" value="DOL-P-GLC:GLC(2)MAN(9)GLCNAC(2)-PP-DOL ALPHA-1,2-GLUCOSYLTRANSFERASE-RELATED"/>
    <property type="match status" value="1"/>
</dbReference>
<accession>A0A6A7CAW8</accession>
<sequence length="370" mass="42991">MLSHLCVYHSYSGDFLSRFWLPFLFGSASLFFRQTNIFWIAIFPAAVRIIREMDRGHDAVRCSMLRKADGFGDSLYNVAKSSWKFDVVYDQSATDARLEDYIKTMASLAACLLKTLFNFRRLTNLLAALAPFIALLTCFTAFVVWNGSVVLGDKSNHVATLHLPQMLYIWPLLAFFSWPLLCPLSANSLALLYRQRPGIWVMFAAIGLACAAVWGNTIVHPFTLADNRHYVFYVFKRLLRPWWLRYAVTPIYCLMSWLVIRAFGDGPLTNNRLLLPDGQHATTTSFVLVWLTTSTLQLVTAPLVEPRYFILPWLFWRIHIPRGISTSRPRLRLFIEMLWYLTINVLTCYIFIDWGFQWPQEPEKVQRFLW</sequence>
<comment type="subcellular location">
    <subcellularLocation>
        <location evidence="1">Endoplasmic reticulum membrane</location>
        <topology evidence="1">Multi-pass membrane protein</topology>
    </subcellularLocation>
</comment>
<keyword evidence="17" id="KW-1185">Reference proteome</keyword>
<keyword evidence="10 15" id="KW-1133">Transmembrane helix</keyword>
<reference evidence="16" key="1">
    <citation type="journal article" date="2020" name="Stud. Mycol.">
        <title>101 Dothideomycetes genomes: a test case for predicting lifestyles and emergence of pathogens.</title>
        <authorList>
            <person name="Haridas S."/>
            <person name="Albert R."/>
            <person name="Binder M."/>
            <person name="Bloem J."/>
            <person name="Labutti K."/>
            <person name="Salamov A."/>
            <person name="Andreopoulos B."/>
            <person name="Baker S."/>
            <person name="Barry K."/>
            <person name="Bills G."/>
            <person name="Bluhm B."/>
            <person name="Cannon C."/>
            <person name="Castanera R."/>
            <person name="Culley D."/>
            <person name="Daum C."/>
            <person name="Ezra D."/>
            <person name="Gonzalez J."/>
            <person name="Henrissat B."/>
            <person name="Kuo A."/>
            <person name="Liang C."/>
            <person name="Lipzen A."/>
            <person name="Lutzoni F."/>
            <person name="Magnuson J."/>
            <person name="Mondo S."/>
            <person name="Nolan M."/>
            <person name="Ohm R."/>
            <person name="Pangilinan J."/>
            <person name="Park H.-J."/>
            <person name="Ramirez L."/>
            <person name="Alfaro M."/>
            <person name="Sun H."/>
            <person name="Tritt A."/>
            <person name="Yoshinaga Y."/>
            <person name="Zwiers L.-H."/>
            <person name="Turgeon B."/>
            <person name="Goodwin S."/>
            <person name="Spatafora J."/>
            <person name="Crous P."/>
            <person name="Grigoriev I."/>
        </authorList>
    </citation>
    <scope>NUCLEOTIDE SEQUENCE</scope>
    <source>
        <strain evidence="16">CBS 480.64</strain>
    </source>
</reference>
<feature type="transmembrane region" description="Helical" evidence="15">
    <location>
        <begin position="122"/>
        <end position="147"/>
    </location>
</feature>
<comment type="pathway">
    <text evidence="2">Protein modification; protein glycosylation.</text>
</comment>
<evidence type="ECO:0000256" key="12">
    <source>
        <dbReference type="ARBA" id="ARBA00032069"/>
    </source>
</evidence>
<feature type="transmembrane region" description="Helical" evidence="15">
    <location>
        <begin position="242"/>
        <end position="263"/>
    </location>
</feature>
<evidence type="ECO:0000256" key="10">
    <source>
        <dbReference type="ARBA" id="ARBA00022989"/>
    </source>
</evidence>
<comment type="function">
    <text evidence="13">Dol-P-Glc:Glc(2)Man(9)GlcNAc(2)-PP-Dol alpha-1,2-glucosyltransferase that operates in the biosynthetic pathway of dolichol-linked oligosaccharides, the glycan precursors employed in protein asparagine (N)-glycosylation. The assembly of dolichol-linked oligosaccharides begins on the cytosolic side of the endoplasmic reticulum membrane and finishes in its lumen. The sequential addition of sugars to dolichol pyrophosphate produces dolichol-linked oligosaccharides containing fourteen sugars, including two GlcNAcs, nine mannoses and three glucoses. Once assembled, the oligosaccharide is transferred from the lipid to nascent proteins by oligosaccharyltransferases. In the lumen of the endoplasmic reticulum, adds the third and last glucose residue from dolichyl phosphate glucose (Dol-P-Glc) onto the lipid-linked oligosaccharide intermediate Glc(2)Man(9)GlcNAc(2)-PP-Dol to produce Glc(3)Man(9)GlcNAc(2)-PP-Dol.</text>
</comment>
<evidence type="ECO:0000313" key="16">
    <source>
        <dbReference type="EMBL" id="KAF2864229.1"/>
    </source>
</evidence>
<dbReference type="AlphaFoldDB" id="A0A6A7CAW8"/>
<dbReference type="GO" id="GO:0106073">
    <property type="term" value="F:dolichyl pyrophosphate Glc2Man9GlcNAc2 alpha-1,2-glucosyltransferase activity"/>
    <property type="evidence" value="ECO:0007669"/>
    <property type="project" value="UniProtKB-EC"/>
</dbReference>
<evidence type="ECO:0000256" key="2">
    <source>
        <dbReference type="ARBA" id="ARBA00004922"/>
    </source>
</evidence>
<keyword evidence="11 15" id="KW-0472">Membrane</keyword>
<dbReference type="UniPathway" id="UPA00378"/>
<evidence type="ECO:0000256" key="9">
    <source>
        <dbReference type="ARBA" id="ARBA00022824"/>
    </source>
</evidence>
<dbReference type="Proteomes" id="UP000799421">
    <property type="component" value="Unassembled WGS sequence"/>
</dbReference>
<dbReference type="EC" id="2.4.1.256" evidence="4"/>
<dbReference type="PIRSF" id="PIRSF028810">
    <property type="entry name" value="Alpha1_2_glucosyltferase_Alg10"/>
    <property type="match status" value="1"/>
</dbReference>
<evidence type="ECO:0000256" key="5">
    <source>
        <dbReference type="ARBA" id="ARBA00018512"/>
    </source>
</evidence>
<organism evidence="16 17">
    <name type="scientific">Piedraia hortae CBS 480.64</name>
    <dbReference type="NCBI Taxonomy" id="1314780"/>
    <lineage>
        <taxon>Eukaryota</taxon>
        <taxon>Fungi</taxon>
        <taxon>Dikarya</taxon>
        <taxon>Ascomycota</taxon>
        <taxon>Pezizomycotina</taxon>
        <taxon>Dothideomycetes</taxon>
        <taxon>Dothideomycetidae</taxon>
        <taxon>Capnodiales</taxon>
        <taxon>Piedraiaceae</taxon>
        <taxon>Piedraia</taxon>
    </lineage>
</organism>
<evidence type="ECO:0000256" key="15">
    <source>
        <dbReference type="SAM" id="Phobius"/>
    </source>
</evidence>
<feature type="transmembrane region" description="Helical" evidence="15">
    <location>
        <begin position="20"/>
        <end position="47"/>
    </location>
</feature>
<evidence type="ECO:0000256" key="14">
    <source>
        <dbReference type="ARBA" id="ARBA00048064"/>
    </source>
</evidence>
<gene>
    <name evidence="16" type="ORF">K470DRAFT_254551</name>
</gene>
<dbReference type="PANTHER" id="PTHR12989">
    <property type="entry name" value="ALPHA-1,2-GLUCOSYLTRANSFERASE ALG10"/>
    <property type="match status" value="1"/>
</dbReference>
<dbReference type="GO" id="GO:0005789">
    <property type="term" value="C:endoplasmic reticulum membrane"/>
    <property type="evidence" value="ECO:0007669"/>
    <property type="project" value="UniProtKB-SubCell"/>
</dbReference>
<evidence type="ECO:0000256" key="3">
    <source>
        <dbReference type="ARBA" id="ARBA00010600"/>
    </source>
</evidence>
<evidence type="ECO:0000256" key="6">
    <source>
        <dbReference type="ARBA" id="ARBA00022676"/>
    </source>
</evidence>
<feature type="transmembrane region" description="Helical" evidence="15">
    <location>
        <begin position="199"/>
        <end position="222"/>
    </location>
</feature>
<evidence type="ECO:0000256" key="13">
    <source>
        <dbReference type="ARBA" id="ARBA00044727"/>
    </source>
</evidence>
<feature type="transmembrane region" description="Helical" evidence="15">
    <location>
        <begin position="167"/>
        <end position="192"/>
    </location>
</feature>
<evidence type="ECO:0000256" key="4">
    <source>
        <dbReference type="ARBA" id="ARBA00011967"/>
    </source>
</evidence>
<keyword evidence="6" id="KW-0328">Glycosyltransferase</keyword>
<keyword evidence="9" id="KW-0256">Endoplasmic reticulum</keyword>
<evidence type="ECO:0000256" key="11">
    <source>
        <dbReference type="ARBA" id="ARBA00023136"/>
    </source>
</evidence>
<proteinExistence type="inferred from homology"/>
<evidence type="ECO:0000256" key="7">
    <source>
        <dbReference type="ARBA" id="ARBA00022679"/>
    </source>
</evidence>
<dbReference type="GO" id="GO:0006488">
    <property type="term" value="P:dolichol-linked oligosaccharide biosynthetic process"/>
    <property type="evidence" value="ECO:0007669"/>
    <property type="project" value="InterPro"/>
</dbReference>
<dbReference type="EMBL" id="MU005958">
    <property type="protein sequence ID" value="KAF2864229.1"/>
    <property type="molecule type" value="Genomic_DNA"/>
</dbReference>
<evidence type="ECO:0000256" key="8">
    <source>
        <dbReference type="ARBA" id="ARBA00022692"/>
    </source>
</evidence>
<protein>
    <recommendedName>
        <fullName evidence="5">Dol-P-Glc:Glc(2)Man(9)GlcNAc(2)-PP-Dol alpha-1,2-glucosyltransferase</fullName>
        <ecNumber evidence="4">2.4.1.256</ecNumber>
    </recommendedName>
    <alternativeName>
        <fullName evidence="12">Asparagine-linked glycosylation protein 10</fullName>
    </alternativeName>
</protein>
<feature type="transmembrane region" description="Helical" evidence="15">
    <location>
        <begin position="333"/>
        <end position="352"/>
    </location>
</feature>
<comment type="similarity">
    <text evidence="3">Belongs to the ALG10 glucosyltransferase family.</text>
</comment>